<dbReference type="AlphaFoldDB" id="A0A654DEQ6"/>
<organism evidence="2 3">
    <name type="scientific">Sphingobacterium multivorum</name>
    <dbReference type="NCBI Taxonomy" id="28454"/>
    <lineage>
        <taxon>Bacteria</taxon>
        <taxon>Pseudomonadati</taxon>
        <taxon>Bacteroidota</taxon>
        <taxon>Sphingobacteriia</taxon>
        <taxon>Sphingobacteriales</taxon>
        <taxon>Sphingobacteriaceae</taxon>
        <taxon>Sphingobacterium</taxon>
    </lineage>
</organism>
<feature type="transmembrane region" description="Helical" evidence="1">
    <location>
        <begin position="38"/>
        <end position="57"/>
    </location>
</feature>
<accession>A0A654DEQ6</accession>
<evidence type="ECO:0000313" key="3">
    <source>
        <dbReference type="Proteomes" id="UP000432350"/>
    </source>
</evidence>
<protein>
    <submittedName>
        <fullName evidence="2">Uncharacterized protein</fullName>
    </submittedName>
</protein>
<dbReference type="Proteomes" id="UP000432350">
    <property type="component" value="Unassembled WGS sequence"/>
</dbReference>
<keyword evidence="1" id="KW-0472">Membrane</keyword>
<keyword evidence="1" id="KW-0812">Transmembrane</keyword>
<evidence type="ECO:0000313" key="2">
    <source>
        <dbReference type="EMBL" id="VXD03756.1"/>
    </source>
</evidence>
<sequence>MFTQKTFCYIIFILNYSKLSLKTAFNSSFIKLQNFKTFYLHKISNIFLYFTFEIYILKKSKRNVIHRILF</sequence>
<name>A0A654DEQ6_SPHMU</name>
<reference evidence="2 3" key="1">
    <citation type="submission" date="2019-10" db="EMBL/GenBank/DDBJ databases">
        <authorList>
            <person name="Karimi E."/>
        </authorList>
    </citation>
    <scope>NUCLEOTIDE SEQUENCE [LARGE SCALE GENOMIC DNA]</scope>
    <source>
        <strain evidence="2">Sphingobacterium sp. 8BC</strain>
    </source>
</reference>
<proteinExistence type="predicted"/>
<gene>
    <name evidence="2" type="ORF">SPHINGO8BC_60086</name>
</gene>
<dbReference type="EMBL" id="CABWMV010000025">
    <property type="protein sequence ID" value="VXD03756.1"/>
    <property type="molecule type" value="Genomic_DNA"/>
</dbReference>
<evidence type="ECO:0000256" key="1">
    <source>
        <dbReference type="SAM" id="Phobius"/>
    </source>
</evidence>
<keyword evidence="1" id="KW-1133">Transmembrane helix</keyword>